<dbReference type="OrthoDB" id="3994162at2759"/>
<dbReference type="GeneID" id="70237976"/>
<accession>A0A9P8T147</accession>
<comment type="caution">
    <text evidence="2">The sequence shown here is derived from an EMBL/GenBank/DDBJ whole genome shotgun (WGS) entry which is preliminary data.</text>
</comment>
<name>A0A9P8T147_9ASCO</name>
<feature type="region of interest" description="Disordered" evidence="1">
    <location>
        <begin position="1"/>
        <end position="65"/>
    </location>
</feature>
<proteinExistence type="predicted"/>
<protein>
    <submittedName>
        <fullName evidence="2">Uncharacterized protein</fullName>
    </submittedName>
</protein>
<dbReference type="RefSeq" id="XP_046058938.1">
    <property type="nucleotide sequence ID" value="XM_046207257.1"/>
</dbReference>
<gene>
    <name evidence="2" type="ORF">OGAPHI_006012</name>
</gene>
<evidence type="ECO:0000313" key="3">
    <source>
        <dbReference type="Proteomes" id="UP000769157"/>
    </source>
</evidence>
<evidence type="ECO:0000256" key="1">
    <source>
        <dbReference type="SAM" id="MobiDB-lite"/>
    </source>
</evidence>
<reference evidence="2" key="1">
    <citation type="journal article" date="2021" name="Open Biol.">
        <title>Shared evolutionary footprints suggest mitochondrial oxidative damage underlies multiple complex I losses in fungi.</title>
        <authorList>
            <person name="Schikora-Tamarit M.A."/>
            <person name="Marcet-Houben M."/>
            <person name="Nosek J."/>
            <person name="Gabaldon T."/>
        </authorList>
    </citation>
    <scope>NUCLEOTIDE SEQUENCE</scope>
    <source>
        <strain evidence="2">CBS6075</strain>
    </source>
</reference>
<dbReference type="EMBL" id="JAEUBE010000414">
    <property type="protein sequence ID" value="KAH3661834.1"/>
    <property type="molecule type" value="Genomic_DNA"/>
</dbReference>
<dbReference type="AlphaFoldDB" id="A0A9P8T147"/>
<feature type="compositionally biased region" description="Polar residues" evidence="1">
    <location>
        <begin position="37"/>
        <end position="46"/>
    </location>
</feature>
<dbReference type="Proteomes" id="UP000769157">
    <property type="component" value="Unassembled WGS sequence"/>
</dbReference>
<evidence type="ECO:0000313" key="2">
    <source>
        <dbReference type="EMBL" id="KAH3661834.1"/>
    </source>
</evidence>
<sequence>MTSRSRHDVRRQLFRGITTRISSHNYNGAKEEDKEQITTQQSTQPRSGDGSRRGVLRGTSEITPTLATKSNVMTLTPSNTYSSTSLVSGSTDINGTDVSDKVSLRQKSEADMDQYDYKTFSTIHPLRLSKIRAFEQAEMAHKMYFAKDEDIERKKNCMIVQVPGLTLRESRELSVDAGFGENDSQMEDTLEYGVYEDDDSDEDETSMEKDDPFVSADKRLRIMKNALRPVTEEQLVAKKLKRSPLNTVFQTSPQFLKDLDLQELELWELMNEEFEKEMESAGMDSREAAKRETQMTFLDTPLDSLSSVLTPEYSTMVFDGLRRVIRRDLDRDSVGFNVGTE</sequence>
<organism evidence="2 3">
    <name type="scientific">Ogataea philodendri</name>
    <dbReference type="NCBI Taxonomy" id="1378263"/>
    <lineage>
        <taxon>Eukaryota</taxon>
        <taxon>Fungi</taxon>
        <taxon>Dikarya</taxon>
        <taxon>Ascomycota</taxon>
        <taxon>Saccharomycotina</taxon>
        <taxon>Pichiomycetes</taxon>
        <taxon>Pichiales</taxon>
        <taxon>Pichiaceae</taxon>
        <taxon>Ogataea</taxon>
    </lineage>
</organism>
<keyword evidence="3" id="KW-1185">Reference proteome</keyword>
<reference evidence="2" key="2">
    <citation type="submission" date="2021-01" db="EMBL/GenBank/DDBJ databases">
        <authorList>
            <person name="Schikora-Tamarit M.A."/>
        </authorList>
    </citation>
    <scope>NUCLEOTIDE SEQUENCE</scope>
    <source>
        <strain evidence="2">CBS6075</strain>
    </source>
</reference>